<dbReference type="RefSeq" id="WP_163677448.1">
    <property type="nucleotide sequence ID" value="NZ_JAAIYP010000034.1"/>
</dbReference>
<organism evidence="2 3">
    <name type="scientific">Magnetospirillum aberrantis SpK</name>
    <dbReference type="NCBI Taxonomy" id="908842"/>
    <lineage>
        <taxon>Bacteria</taxon>
        <taxon>Pseudomonadati</taxon>
        <taxon>Pseudomonadota</taxon>
        <taxon>Alphaproteobacteria</taxon>
        <taxon>Rhodospirillales</taxon>
        <taxon>Rhodospirillaceae</taxon>
        <taxon>Magnetospirillum</taxon>
    </lineage>
</organism>
<comment type="caution">
    <text evidence="2">The sequence shown here is derived from an EMBL/GenBank/DDBJ whole genome shotgun (WGS) entry which is preliminary data.</text>
</comment>
<evidence type="ECO:0000259" key="1">
    <source>
        <dbReference type="PROSITE" id="PS51186"/>
    </source>
</evidence>
<proteinExistence type="predicted"/>
<evidence type="ECO:0000313" key="3">
    <source>
        <dbReference type="Proteomes" id="UP000480684"/>
    </source>
</evidence>
<dbReference type="PROSITE" id="PS51186">
    <property type="entry name" value="GNAT"/>
    <property type="match status" value="1"/>
</dbReference>
<dbReference type="EMBL" id="JAAIYP010000034">
    <property type="protein sequence ID" value="NFV80042.1"/>
    <property type="molecule type" value="Genomic_DNA"/>
</dbReference>
<protein>
    <submittedName>
        <fullName evidence="2">GNAT family N-acetyltransferase</fullName>
    </submittedName>
</protein>
<gene>
    <name evidence="2" type="ORF">G4223_07960</name>
</gene>
<keyword evidence="2" id="KW-0808">Transferase</keyword>
<dbReference type="InterPro" id="IPR016181">
    <property type="entry name" value="Acyl_CoA_acyltransferase"/>
</dbReference>
<sequence length="150" mass="15789">MHASFVIAEAFVGPDGTAPERYSPCATIPKLAAAFEDPATFWTPRYLVAEVNGQVVAIGGYARSRAAGSTWELLLGATLPAYQGRGIGHALVLARWDAIRAEATDGGIVMVSTRRPARFLRYGFSAGPVNPDTGATLMWLPVAAEGRAAA</sequence>
<dbReference type="SUPFAM" id="SSF55729">
    <property type="entry name" value="Acyl-CoA N-acyltransferases (Nat)"/>
    <property type="match status" value="1"/>
</dbReference>
<reference evidence="2 3" key="1">
    <citation type="submission" date="2020-02" db="EMBL/GenBank/DDBJ databases">
        <authorList>
            <person name="Dziuba M."/>
            <person name="Kuznetsov B."/>
            <person name="Mardanov A."/>
            <person name="Ravin N."/>
            <person name="Grouzdev D."/>
        </authorList>
    </citation>
    <scope>NUCLEOTIDE SEQUENCE [LARGE SCALE GENOMIC DNA]</scope>
    <source>
        <strain evidence="2 3">SpK</strain>
    </source>
</reference>
<keyword evidence="3" id="KW-1185">Reference proteome</keyword>
<dbReference type="CDD" id="cd04301">
    <property type="entry name" value="NAT_SF"/>
    <property type="match status" value="1"/>
</dbReference>
<dbReference type="Gene3D" id="3.40.630.30">
    <property type="match status" value="1"/>
</dbReference>
<dbReference type="InterPro" id="IPR000182">
    <property type="entry name" value="GNAT_dom"/>
</dbReference>
<dbReference type="GO" id="GO:0016747">
    <property type="term" value="F:acyltransferase activity, transferring groups other than amino-acyl groups"/>
    <property type="evidence" value="ECO:0007669"/>
    <property type="project" value="InterPro"/>
</dbReference>
<dbReference type="AlphaFoldDB" id="A0A7C9QTE7"/>
<accession>A0A7C9QTE7</accession>
<dbReference type="Pfam" id="PF13508">
    <property type="entry name" value="Acetyltransf_7"/>
    <property type="match status" value="1"/>
</dbReference>
<feature type="domain" description="N-acetyltransferase" evidence="1">
    <location>
        <begin position="1"/>
        <end position="143"/>
    </location>
</feature>
<evidence type="ECO:0000313" key="2">
    <source>
        <dbReference type="EMBL" id="NFV80042.1"/>
    </source>
</evidence>
<dbReference type="Proteomes" id="UP000480684">
    <property type="component" value="Unassembled WGS sequence"/>
</dbReference>
<name>A0A7C9QTE7_9PROT</name>